<protein>
    <recommendedName>
        <fullName evidence="10">Thiamine pyrimidine synthase</fullName>
    </recommendedName>
</protein>
<keyword evidence="9" id="KW-0408">Iron</keyword>
<proteinExistence type="inferred from homology"/>
<comment type="catalytic activity">
    <reaction evidence="11">
        <text>N(6)-(pyridoxal phosphate)-L-lysyl-[4-amino-5-hydroxymethyl-2-methylpyrimidine phosphate synthase] + L-histidyl-[4-amino-5-hydroxymethyl-2-methylpyrimidine phosphate synthase] + 2 Fe(3+) + 4 H2O = L-lysyl-[4-amino-5-hydroxymethyl-2-methylpyrimidine phosphate synthase] + (2S)-2-amino-5-hydroxy-4-oxopentanoyl-[4-amino-5-hydroxymethyl-2-methylpyrimidine phosphate synthase] + 4-amino-2-methyl-5-(phosphooxymethyl)pyrimidine + 3-oxopropanoate + 2 Fe(2+) + 2 H(+)</text>
        <dbReference type="Rhea" id="RHEA:65756"/>
        <dbReference type="Rhea" id="RHEA-COMP:16892"/>
        <dbReference type="Rhea" id="RHEA-COMP:16893"/>
        <dbReference type="Rhea" id="RHEA-COMP:16894"/>
        <dbReference type="Rhea" id="RHEA-COMP:16895"/>
        <dbReference type="ChEBI" id="CHEBI:15377"/>
        <dbReference type="ChEBI" id="CHEBI:15378"/>
        <dbReference type="ChEBI" id="CHEBI:29033"/>
        <dbReference type="ChEBI" id="CHEBI:29034"/>
        <dbReference type="ChEBI" id="CHEBI:29969"/>
        <dbReference type="ChEBI" id="CHEBI:29979"/>
        <dbReference type="ChEBI" id="CHEBI:33190"/>
        <dbReference type="ChEBI" id="CHEBI:58354"/>
        <dbReference type="ChEBI" id="CHEBI:143915"/>
        <dbReference type="ChEBI" id="CHEBI:157692"/>
    </reaction>
    <physiologicalReaction direction="left-to-right" evidence="11">
        <dbReference type="Rhea" id="RHEA:65757"/>
    </physiologicalReaction>
</comment>
<evidence type="ECO:0000256" key="1">
    <source>
        <dbReference type="ARBA" id="ARBA00003469"/>
    </source>
</evidence>
<comment type="caution">
    <text evidence="13">The sequence shown here is derived from an EMBL/GenBank/DDBJ whole genome shotgun (WGS) entry which is preliminary data.</text>
</comment>
<evidence type="ECO:0000256" key="6">
    <source>
        <dbReference type="ARBA" id="ARBA00022723"/>
    </source>
</evidence>
<dbReference type="PANTHER" id="PTHR31528:SF1">
    <property type="entry name" value="4-AMINO-5-HYDROXYMETHYL-2-METHYLPYRIMIDINE PHOSPHATE SYNTHASE THI11-RELATED"/>
    <property type="match status" value="1"/>
</dbReference>
<evidence type="ECO:0000313" key="14">
    <source>
        <dbReference type="Proteomes" id="UP000265848"/>
    </source>
</evidence>
<dbReference type="GO" id="GO:0016740">
    <property type="term" value="F:transferase activity"/>
    <property type="evidence" value="ECO:0007669"/>
    <property type="project" value="UniProtKB-KW"/>
</dbReference>
<keyword evidence="14" id="KW-1185">Reference proteome</keyword>
<reference evidence="13 14" key="1">
    <citation type="submission" date="2018-08" db="EMBL/GenBank/DDBJ databases">
        <title>Pseudooceanicola sediminis CY03 in the family Rhodobacteracea.</title>
        <authorList>
            <person name="Zhang Y.-J."/>
        </authorList>
    </citation>
    <scope>NUCLEOTIDE SEQUENCE [LARGE SCALE GENOMIC DNA]</scope>
    <source>
        <strain evidence="13 14">CY03</strain>
    </source>
</reference>
<evidence type="ECO:0000256" key="11">
    <source>
        <dbReference type="ARBA" id="ARBA00048179"/>
    </source>
</evidence>
<evidence type="ECO:0000256" key="10">
    <source>
        <dbReference type="ARBA" id="ARBA00033171"/>
    </source>
</evidence>
<name>A0A399J5C1_9RHOB</name>
<organism evidence="13 14">
    <name type="scientific">Pseudooceanicola sediminis</name>
    <dbReference type="NCBI Taxonomy" id="2211117"/>
    <lineage>
        <taxon>Bacteria</taxon>
        <taxon>Pseudomonadati</taxon>
        <taxon>Pseudomonadota</taxon>
        <taxon>Alphaproteobacteria</taxon>
        <taxon>Rhodobacterales</taxon>
        <taxon>Paracoccaceae</taxon>
        <taxon>Pseudooceanicola</taxon>
    </lineage>
</organism>
<evidence type="ECO:0000256" key="7">
    <source>
        <dbReference type="ARBA" id="ARBA00022898"/>
    </source>
</evidence>
<dbReference type="Proteomes" id="UP000265848">
    <property type="component" value="Unassembled WGS sequence"/>
</dbReference>
<comment type="subunit">
    <text evidence="4">Homodimer.</text>
</comment>
<dbReference type="InterPro" id="IPR027939">
    <property type="entry name" value="NMT1/THI5"/>
</dbReference>
<dbReference type="GO" id="GO:0009228">
    <property type="term" value="P:thiamine biosynthetic process"/>
    <property type="evidence" value="ECO:0007669"/>
    <property type="project" value="UniProtKB-KW"/>
</dbReference>
<dbReference type="InterPro" id="IPR015168">
    <property type="entry name" value="SsuA/THI5"/>
</dbReference>
<keyword evidence="5" id="KW-0808">Transferase</keyword>
<comment type="function">
    <text evidence="1">Responsible for the formation of the pyrimidine heterocycle in the thiamine biosynthesis pathway. Catalyzes the formation of hydroxymethylpyrimidine phosphate (HMP-P) from histidine and pyridoxal phosphate (PLP). The protein uses PLP and the active site histidine to form HMP-P, generating an inactive enzyme. The enzyme can only undergo a single turnover, which suggests it is a suicide enzyme.</text>
</comment>
<sequence length="407" mass="42978">MSAADAQWRRNSHSCTHEPLPHALGIQSECTTIEQSSLPSSGLPPGSLTREIPLAYHLNATIKNDHHQQDFPMKHLFLRTTSTLVTAAVISGFSLSAALADDLKDVTLRLAWIAGGVDAPVFMAASKGYFAEQGLDVEIVDGNGSTGTIKAIGSGDFDIGIAGLGALAQAQQAAGASDIIAVAGLLQKDPTSIISLKGSGITSPKDIEGKRLGTEAGNLEDGMIKAFAEANDVDMDKVKIIVINGGGDKIALLKGDVDFINGWANPDGDKVSAQKPIEEPMLFADYGVNLIGSSVIVRKDYLAEHGDEVKGFLAALVKAKADVAADPEAARNVVMEARPDSDPDGILNEIKVMQKYEHTAASEGKPYGWVAPEDIELTISLLEKYSGMTPGLTPDDIYTPDYQAPTN</sequence>
<feature type="domain" description="SsuA/THI5-like" evidence="12">
    <location>
        <begin position="119"/>
        <end position="330"/>
    </location>
</feature>
<dbReference type="AlphaFoldDB" id="A0A399J5C1"/>
<evidence type="ECO:0000256" key="5">
    <source>
        <dbReference type="ARBA" id="ARBA00022679"/>
    </source>
</evidence>
<dbReference type="PANTHER" id="PTHR31528">
    <property type="entry name" value="4-AMINO-5-HYDROXYMETHYL-2-METHYLPYRIMIDINE PHOSPHATE SYNTHASE THI11-RELATED"/>
    <property type="match status" value="1"/>
</dbReference>
<dbReference type="Gene3D" id="3.40.190.10">
    <property type="entry name" value="Periplasmic binding protein-like II"/>
    <property type="match status" value="2"/>
</dbReference>
<dbReference type="GO" id="GO:0046872">
    <property type="term" value="F:metal ion binding"/>
    <property type="evidence" value="ECO:0007669"/>
    <property type="project" value="UniProtKB-KW"/>
</dbReference>
<comment type="similarity">
    <text evidence="3">Belongs to the NMT1/THI5 family.</text>
</comment>
<evidence type="ECO:0000256" key="8">
    <source>
        <dbReference type="ARBA" id="ARBA00022977"/>
    </source>
</evidence>
<evidence type="ECO:0000256" key="9">
    <source>
        <dbReference type="ARBA" id="ARBA00023004"/>
    </source>
</evidence>
<evidence type="ECO:0000256" key="4">
    <source>
        <dbReference type="ARBA" id="ARBA00011738"/>
    </source>
</evidence>
<evidence type="ECO:0000259" key="12">
    <source>
        <dbReference type="Pfam" id="PF09084"/>
    </source>
</evidence>
<evidence type="ECO:0000256" key="2">
    <source>
        <dbReference type="ARBA" id="ARBA00004948"/>
    </source>
</evidence>
<evidence type="ECO:0000313" key="13">
    <source>
        <dbReference type="EMBL" id="RII39569.1"/>
    </source>
</evidence>
<gene>
    <name evidence="13" type="ORF">DL237_05255</name>
</gene>
<keyword evidence="7" id="KW-0663">Pyridoxal phosphate</keyword>
<accession>A0A399J5C1</accession>
<dbReference type="EMBL" id="QWJJ01000004">
    <property type="protein sequence ID" value="RII39569.1"/>
    <property type="molecule type" value="Genomic_DNA"/>
</dbReference>
<keyword evidence="6" id="KW-0479">Metal-binding</keyword>
<dbReference type="Pfam" id="PF09084">
    <property type="entry name" value="NMT1"/>
    <property type="match status" value="1"/>
</dbReference>
<keyword evidence="8" id="KW-0784">Thiamine biosynthesis</keyword>
<evidence type="ECO:0000256" key="3">
    <source>
        <dbReference type="ARBA" id="ARBA00009406"/>
    </source>
</evidence>
<dbReference type="SUPFAM" id="SSF53850">
    <property type="entry name" value="Periplasmic binding protein-like II"/>
    <property type="match status" value="1"/>
</dbReference>
<comment type="pathway">
    <text evidence="2">Cofactor biosynthesis; thiamine diphosphate biosynthesis.</text>
</comment>